<dbReference type="NCBIfam" id="TIGR00228">
    <property type="entry name" value="ruvC"/>
    <property type="match status" value="1"/>
</dbReference>
<dbReference type="InterPro" id="IPR002176">
    <property type="entry name" value="X-over_junc_endoDNase_RuvC"/>
</dbReference>
<dbReference type="GO" id="GO:0004520">
    <property type="term" value="F:DNA endonuclease activity"/>
    <property type="evidence" value="ECO:0007669"/>
    <property type="project" value="InterPro"/>
</dbReference>
<dbReference type="FunFam" id="3.30.420.10:FF:000002">
    <property type="entry name" value="Crossover junction endodeoxyribonuclease RuvC"/>
    <property type="match status" value="1"/>
</dbReference>
<evidence type="ECO:0000256" key="10">
    <source>
        <dbReference type="ARBA" id="ARBA00023172"/>
    </source>
</evidence>
<evidence type="ECO:0000256" key="9">
    <source>
        <dbReference type="ARBA" id="ARBA00023125"/>
    </source>
</evidence>
<dbReference type="GO" id="GO:0016787">
    <property type="term" value="F:hydrolase activity"/>
    <property type="evidence" value="ECO:0007669"/>
    <property type="project" value="UniProtKB-KW"/>
</dbReference>
<keyword evidence="6" id="KW-0227">DNA damage</keyword>
<comment type="similarity">
    <text evidence="1">Belongs to the RuvC family.</text>
</comment>
<keyword evidence="3" id="KW-0540">Nuclease</keyword>
<evidence type="ECO:0000256" key="2">
    <source>
        <dbReference type="ARBA" id="ARBA00022490"/>
    </source>
</evidence>
<keyword evidence="9" id="KW-0238">DNA-binding</keyword>
<evidence type="ECO:0000256" key="3">
    <source>
        <dbReference type="ARBA" id="ARBA00022722"/>
    </source>
</evidence>
<dbReference type="SUPFAM" id="SSF53098">
    <property type="entry name" value="Ribonuclease H-like"/>
    <property type="match status" value="1"/>
</dbReference>
<gene>
    <name evidence="12" type="ORF">UFOPK3444_01255</name>
</gene>
<dbReference type="CDD" id="cd16962">
    <property type="entry name" value="RuvC"/>
    <property type="match status" value="1"/>
</dbReference>
<accession>A0A6J7EIJ6</accession>
<evidence type="ECO:0000256" key="8">
    <source>
        <dbReference type="ARBA" id="ARBA00022842"/>
    </source>
</evidence>
<evidence type="ECO:0000256" key="4">
    <source>
        <dbReference type="ARBA" id="ARBA00022723"/>
    </source>
</evidence>
<keyword evidence="11" id="KW-0234">DNA repair</keyword>
<dbReference type="GO" id="GO:0006281">
    <property type="term" value="P:DNA repair"/>
    <property type="evidence" value="ECO:0007669"/>
    <property type="project" value="UniProtKB-KW"/>
</dbReference>
<dbReference type="AlphaFoldDB" id="A0A6J7EIJ6"/>
<evidence type="ECO:0000256" key="7">
    <source>
        <dbReference type="ARBA" id="ARBA00022801"/>
    </source>
</evidence>
<protein>
    <submittedName>
        <fullName evidence="12">Unannotated protein</fullName>
    </submittedName>
</protein>
<evidence type="ECO:0000256" key="6">
    <source>
        <dbReference type="ARBA" id="ARBA00022763"/>
    </source>
</evidence>
<dbReference type="GO" id="GO:0006310">
    <property type="term" value="P:DNA recombination"/>
    <property type="evidence" value="ECO:0007669"/>
    <property type="project" value="UniProtKB-KW"/>
</dbReference>
<keyword evidence="10" id="KW-0233">DNA recombination</keyword>
<dbReference type="Gene3D" id="3.30.420.10">
    <property type="entry name" value="Ribonuclease H-like superfamily/Ribonuclease H"/>
    <property type="match status" value="1"/>
</dbReference>
<dbReference type="PANTHER" id="PTHR30194:SF3">
    <property type="entry name" value="CROSSOVER JUNCTION ENDODEOXYRIBONUCLEASE RUVC"/>
    <property type="match status" value="1"/>
</dbReference>
<evidence type="ECO:0000256" key="11">
    <source>
        <dbReference type="ARBA" id="ARBA00023204"/>
    </source>
</evidence>
<keyword evidence="7" id="KW-0378">Hydrolase</keyword>
<dbReference type="InterPro" id="IPR036397">
    <property type="entry name" value="RNaseH_sf"/>
</dbReference>
<dbReference type="EMBL" id="CAFBLU010000024">
    <property type="protein sequence ID" value="CAB4879433.1"/>
    <property type="molecule type" value="Genomic_DNA"/>
</dbReference>
<keyword evidence="5" id="KW-0255">Endonuclease</keyword>
<evidence type="ECO:0000256" key="1">
    <source>
        <dbReference type="ARBA" id="ARBA00009518"/>
    </source>
</evidence>
<dbReference type="PRINTS" id="PR00696">
    <property type="entry name" value="RSOLVASERUVC"/>
</dbReference>
<dbReference type="Pfam" id="PF02075">
    <property type="entry name" value="RuvC"/>
    <property type="match status" value="1"/>
</dbReference>
<evidence type="ECO:0000313" key="12">
    <source>
        <dbReference type="EMBL" id="CAB4879433.1"/>
    </source>
</evidence>
<name>A0A6J7EIJ6_9ZZZZ</name>
<dbReference type="InterPro" id="IPR012337">
    <property type="entry name" value="RNaseH-like_sf"/>
</dbReference>
<dbReference type="GO" id="GO:0003677">
    <property type="term" value="F:DNA binding"/>
    <property type="evidence" value="ECO:0007669"/>
    <property type="project" value="UniProtKB-KW"/>
</dbReference>
<proteinExistence type="inferred from homology"/>
<keyword evidence="8" id="KW-0460">Magnesium</keyword>
<dbReference type="PANTHER" id="PTHR30194">
    <property type="entry name" value="CROSSOVER JUNCTION ENDODEOXYRIBONUCLEASE RUVC"/>
    <property type="match status" value="1"/>
</dbReference>
<dbReference type="HAMAP" id="MF_00034">
    <property type="entry name" value="RuvC"/>
    <property type="match status" value="1"/>
</dbReference>
<keyword evidence="2" id="KW-0963">Cytoplasm</keyword>
<dbReference type="NCBIfam" id="NF000711">
    <property type="entry name" value="PRK00039.2-1"/>
    <property type="match status" value="1"/>
</dbReference>
<sequence>MKVLGIDPGTANTGFGVVATRNGRLVALDGGVVTTSSELPLEQRLLAISKKIEGLIAEHTPDAVSIEDLYFGKNVGSALAVGHARGVVMLAAASAGISCFSYTPQQIKSAVCGQGRADKEQVTTMVQQLLSLPEPPRPDHAADALAAAICHASHAPLLAASQ</sequence>
<reference evidence="12" key="1">
    <citation type="submission" date="2020-05" db="EMBL/GenBank/DDBJ databases">
        <authorList>
            <person name="Chiriac C."/>
            <person name="Salcher M."/>
            <person name="Ghai R."/>
            <person name="Kavagutti S V."/>
        </authorList>
    </citation>
    <scope>NUCLEOTIDE SEQUENCE</scope>
</reference>
<evidence type="ECO:0000256" key="5">
    <source>
        <dbReference type="ARBA" id="ARBA00022759"/>
    </source>
</evidence>
<keyword evidence="4" id="KW-0479">Metal-binding</keyword>
<organism evidence="12">
    <name type="scientific">freshwater metagenome</name>
    <dbReference type="NCBI Taxonomy" id="449393"/>
    <lineage>
        <taxon>unclassified sequences</taxon>
        <taxon>metagenomes</taxon>
        <taxon>ecological metagenomes</taxon>
    </lineage>
</organism>
<dbReference type="GO" id="GO:0046872">
    <property type="term" value="F:metal ion binding"/>
    <property type="evidence" value="ECO:0007669"/>
    <property type="project" value="UniProtKB-KW"/>
</dbReference>